<dbReference type="GO" id="GO:0003700">
    <property type="term" value="F:DNA-binding transcription factor activity"/>
    <property type="evidence" value="ECO:0007669"/>
    <property type="project" value="TreeGrafter"/>
</dbReference>
<keyword evidence="2 4" id="KW-0238">DNA-binding</keyword>
<protein>
    <submittedName>
        <fullName evidence="6">TetR/AcrR family transcriptional regulator</fullName>
    </submittedName>
</protein>
<dbReference type="AlphaFoldDB" id="A0A3Q9FBU0"/>
<dbReference type="PANTHER" id="PTHR30055:SF234">
    <property type="entry name" value="HTH-TYPE TRANSCRIPTIONAL REGULATOR BETI"/>
    <property type="match status" value="1"/>
</dbReference>
<accession>A0A3Q9FBU0</accession>
<reference evidence="6 7" key="1">
    <citation type="submission" date="2018-12" db="EMBL/GenBank/DDBJ databases">
        <title>Cadmium resistance mechanism in endophytic bacteria Burkholderia cenocepacia YG-3.</title>
        <authorList>
            <person name="Zhang X."/>
            <person name="Wang X."/>
            <person name="Zhu Y."/>
        </authorList>
    </citation>
    <scope>NUCLEOTIDE SEQUENCE [LARGE SCALE GENOMIC DNA]</scope>
    <source>
        <strain evidence="6 7">YG-3</strain>
    </source>
</reference>
<dbReference type="PRINTS" id="PR00455">
    <property type="entry name" value="HTHTETR"/>
</dbReference>
<dbReference type="SUPFAM" id="SSF46689">
    <property type="entry name" value="Homeodomain-like"/>
    <property type="match status" value="1"/>
</dbReference>
<organism evidence="6 7">
    <name type="scientific">Burkholderia cenocepacia</name>
    <dbReference type="NCBI Taxonomy" id="95486"/>
    <lineage>
        <taxon>Bacteria</taxon>
        <taxon>Pseudomonadati</taxon>
        <taxon>Pseudomonadota</taxon>
        <taxon>Betaproteobacteria</taxon>
        <taxon>Burkholderiales</taxon>
        <taxon>Burkholderiaceae</taxon>
        <taxon>Burkholderia</taxon>
        <taxon>Burkholderia cepacia complex</taxon>
    </lineage>
</organism>
<keyword evidence="1" id="KW-0805">Transcription regulation</keyword>
<feature type="DNA-binding region" description="H-T-H motif" evidence="4">
    <location>
        <begin position="36"/>
        <end position="55"/>
    </location>
</feature>
<dbReference type="InterPro" id="IPR050109">
    <property type="entry name" value="HTH-type_TetR-like_transc_reg"/>
</dbReference>
<sequence length="177" mass="19778">MKPARLTRTQRQLDTRERLVAAARDCFIARGFADTSVEHIAERAGYTRGAFYANFGHKRELLIEILRHDRPRLLARMRGSAHAHWSGHTADDAVDIAAEWECFPLWVEVHLYALRDAALRQIVERLHAEPVPQATANGAAEIPEIPARMPSSAEWAALLGSALLRDGARQAPRDESA</sequence>
<evidence type="ECO:0000256" key="3">
    <source>
        <dbReference type="ARBA" id="ARBA00023163"/>
    </source>
</evidence>
<evidence type="ECO:0000256" key="2">
    <source>
        <dbReference type="ARBA" id="ARBA00023125"/>
    </source>
</evidence>
<dbReference type="InterPro" id="IPR001647">
    <property type="entry name" value="HTH_TetR"/>
</dbReference>
<evidence type="ECO:0000259" key="5">
    <source>
        <dbReference type="PROSITE" id="PS50977"/>
    </source>
</evidence>
<dbReference type="GO" id="GO:0000976">
    <property type="term" value="F:transcription cis-regulatory region binding"/>
    <property type="evidence" value="ECO:0007669"/>
    <property type="project" value="TreeGrafter"/>
</dbReference>
<name>A0A3Q9FBU0_9BURK</name>
<dbReference type="EMBL" id="CP034546">
    <property type="protein sequence ID" value="AZQ53768.1"/>
    <property type="molecule type" value="Genomic_DNA"/>
</dbReference>
<keyword evidence="3" id="KW-0804">Transcription</keyword>
<dbReference type="Gene3D" id="1.10.357.10">
    <property type="entry name" value="Tetracycline Repressor, domain 2"/>
    <property type="match status" value="1"/>
</dbReference>
<evidence type="ECO:0000256" key="1">
    <source>
        <dbReference type="ARBA" id="ARBA00023015"/>
    </source>
</evidence>
<dbReference type="InterPro" id="IPR009057">
    <property type="entry name" value="Homeodomain-like_sf"/>
</dbReference>
<dbReference type="Proteomes" id="UP000277191">
    <property type="component" value="Chromosome 2"/>
</dbReference>
<dbReference type="Pfam" id="PF00440">
    <property type="entry name" value="TetR_N"/>
    <property type="match status" value="1"/>
</dbReference>
<dbReference type="PROSITE" id="PS50977">
    <property type="entry name" value="HTH_TETR_2"/>
    <property type="match status" value="1"/>
</dbReference>
<dbReference type="RefSeq" id="WP_126366018.1">
    <property type="nucleotide sequence ID" value="NZ_CP034546.1"/>
</dbReference>
<dbReference type="PANTHER" id="PTHR30055">
    <property type="entry name" value="HTH-TYPE TRANSCRIPTIONAL REGULATOR RUTR"/>
    <property type="match status" value="1"/>
</dbReference>
<evidence type="ECO:0000313" key="7">
    <source>
        <dbReference type="Proteomes" id="UP000277191"/>
    </source>
</evidence>
<proteinExistence type="predicted"/>
<evidence type="ECO:0000313" key="6">
    <source>
        <dbReference type="EMBL" id="AZQ53768.1"/>
    </source>
</evidence>
<evidence type="ECO:0000256" key="4">
    <source>
        <dbReference type="PROSITE-ProRule" id="PRU00335"/>
    </source>
</evidence>
<gene>
    <name evidence="6" type="ORF">D5R55_22970</name>
</gene>
<feature type="domain" description="HTH tetR-type" evidence="5">
    <location>
        <begin position="13"/>
        <end position="73"/>
    </location>
</feature>